<organism evidence="2 3">
    <name type="scientific">Halovivax asiaticus JCM 14624</name>
    <dbReference type="NCBI Taxonomy" id="1227490"/>
    <lineage>
        <taxon>Archaea</taxon>
        <taxon>Methanobacteriati</taxon>
        <taxon>Methanobacteriota</taxon>
        <taxon>Stenosarchaea group</taxon>
        <taxon>Halobacteria</taxon>
        <taxon>Halobacteriales</taxon>
        <taxon>Natrialbaceae</taxon>
        <taxon>Halovivax</taxon>
    </lineage>
</organism>
<keyword evidence="2" id="KW-0808">Transferase</keyword>
<dbReference type="InterPro" id="IPR000182">
    <property type="entry name" value="GNAT_dom"/>
</dbReference>
<dbReference type="GO" id="GO:0005737">
    <property type="term" value="C:cytoplasm"/>
    <property type="evidence" value="ECO:0007669"/>
    <property type="project" value="TreeGrafter"/>
</dbReference>
<evidence type="ECO:0000259" key="1">
    <source>
        <dbReference type="Pfam" id="PF13302"/>
    </source>
</evidence>
<sequence length="261" mass="28234">MPATAVTLCPPAASIESGLVTGTDESLGRSHYQLDALDRTEPGSWLAAYIFVGSGEQSPVTVLFPDRLETDRLRLDVVDPASTDASEHYEAFADDPDPETVYEYVLVSEPTTPDESRVFVENAGSNRDDADAVTYAIYLTGDEPMAGTLAGTATLFVEWDREAASSAIVLRKPFWGRGYSGERAGALLGLAFDRLDLAHFGVSCVAGNDRSKRAIEKYVGAHGGRYDGRLRHAHAIDGEPVDLHWFSISRSEYLAATADVD</sequence>
<accession>M0BP94</accession>
<dbReference type="Proteomes" id="UP000011560">
    <property type="component" value="Unassembled WGS sequence"/>
</dbReference>
<dbReference type="PANTHER" id="PTHR43441">
    <property type="entry name" value="RIBOSOMAL-PROTEIN-SERINE ACETYLTRANSFERASE"/>
    <property type="match status" value="1"/>
</dbReference>
<gene>
    <name evidence="2" type="ORF">C479_04928</name>
</gene>
<dbReference type="InterPro" id="IPR051908">
    <property type="entry name" value="Ribosomal_N-acetyltransferase"/>
</dbReference>
<dbReference type="EMBL" id="AOIQ01000009">
    <property type="protein sequence ID" value="ELZ12123.1"/>
    <property type="molecule type" value="Genomic_DNA"/>
</dbReference>
<dbReference type="PANTHER" id="PTHR43441:SF11">
    <property type="entry name" value="RIBOSOMAL-PROTEIN-SERINE ACETYLTRANSFERASE"/>
    <property type="match status" value="1"/>
</dbReference>
<dbReference type="InterPro" id="IPR016181">
    <property type="entry name" value="Acyl_CoA_acyltransferase"/>
</dbReference>
<dbReference type="AlphaFoldDB" id="M0BP94"/>
<proteinExistence type="predicted"/>
<feature type="domain" description="N-acetyltransferase" evidence="1">
    <location>
        <begin position="86"/>
        <end position="217"/>
    </location>
</feature>
<protein>
    <submittedName>
        <fullName evidence="2">GCN5-like N-acetyltransferase</fullName>
    </submittedName>
</protein>
<dbReference type="STRING" id="1227490.C479_04928"/>
<name>M0BP94_9EURY</name>
<dbReference type="Gene3D" id="3.40.630.30">
    <property type="match status" value="1"/>
</dbReference>
<dbReference type="GO" id="GO:0008999">
    <property type="term" value="F:protein-N-terminal-alanine acetyltransferase activity"/>
    <property type="evidence" value="ECO:0007669"/>
    <property type="project" value="TreeGrafter"/>
</dbReference>
<keyword evidence="3" id="KW-1185">Reference proteome</keyword>
<dbReference type="GO" id="GO:1990189">
    <property type="term" value="F:protein N-terminal-serine acetyltransferase activity"/>
    <property type="evidence" value="ECO:0007669"/>
    <property type="project" value="TreeGrafter"/>
</dbReference>
<dbReference type="SUPFAM" id="SSF55729">
    <property type="entry name" value="Acyl-CoA N-acyltransferases (Nat)"/>
    <property type="match status" value="1"/>
</dbReference>
<dbReference type="Pfam" id="PF13302">
    <property type="entry name" value="Acetyltransf_3"/>
    <property type="match status" value="1"/>
</dbReference>
<evidence type="ECO:0000313" key="2">
    <source>
        <dbReference type="EMBL" id="ELZ12123.1"/>
    </source>
</evidence>
<reference evidence="2 3" key="1">
    <citation type="journal article" date="2014" name="PLoS Genet.">
        <title>Phylogenetically driven sequencing of extremely halophilic archaea reveals strategies for static and dynamic osmo-response.</title>
        <authorList>
            <person name="Becker E.A."/>
            <person name="Seitzer P.M."/>
            <person name="Tritt A."/>
            <person name="Larsen D."/>
            <person name="Krusor M."/>
            <person name="Yao A.I."/>
            <person name="Wu D."/>
            <person name="Madern D."/>
            <person name="Eisen J.A."/>
            <person name="Darling A.E."/>
            <person name="Facciotti M.T."/>
        </authorList>
    </citation>
    <scope>NUCLEOTIDE SEQUENCE [LARGE SCALE GENOMIC DNA]</scope>
    <source>
        <strain evidence="2 3">JCM 14624</strain>
    </source>
</reference>
<evidence type="ECO:0000313" key="3">
    <source>
        <dbReference type="Proteomes" id="UP000011560"/>
    </source>
</evidence>
<comment type="caution">
    <text evidence="2">The sequence shown here is derived from an EMBL/GenBank/DDBJ whole genome shotgun (WGS) entry which is preliminary data.</text>
</comment>